<dbReference type="AlphaFoldDB" id="A0A8S9U591"/>
<accession>A0A8S9U591</accession>
<protein>
    <submittedName>
        <fullName evidence="1">Uncharacterized protein</fullName>
    </submittedName>
</protein>
<gene>
    <name evidence="1" type="ORF">GN958_ATG14600</name>
</gene>
<comment type="caution">
    <text evidence="1">The sequence shown here is derived from an EMBL/GenBank/DDBJ whole genome shotgun (WGS) entry which is preliminary data.</text>
</comment>
<name>A0A8S9U591_PHYIN</name>
<reference evidence="1" key="1">
    <citation type="submission" date="2020-03" db="EMBL/GenBank/DDBJ databases">
        <title>Hybrid Assembly of Korean Phytophthora infestans isolates.</title>
        <authorList>
            <person name="Prokchorchik M."/>
            <person name="Lee Y."/>
            <person name="Seo J."/>
            <person name="Cho J.-H."/>
            <person name="Park Y.-E."/>
            <person name="Jang D.-C."/>
            <person name="Im J.-S."/>
            <person name="Choi J.-G."/>
            <person name="Park H.-J."/>
            <person name="Lee G.-B."/>
            <person name="Lee Y.-G."/>
            <person name="Hong S.-Y."/>
            <person name="Cho K."/>
            <person name="Sohn K.H."/>
        </authorList>
    </citation>
    <scope>NUCLEOTIDE SEQUENCE</scope>
    <source>
        <strain evidence="1">KR_2_A2</strain>
    </source>
</reference>
<organism evidence="1 2">
    <name type="scientific">Phytophthora infestans</name>
    <name type="common">Potato late blight agent</name>
    <name type="synonym">Botrytis infestans</name>
    <dbReference type="NCBI Taxonomy" id="4787"/>
    <lineage>
        <taxon>Eukaryota</taxon>
        <taxon>Sar</taxon>
        <taxon>Stramenopiles</taxon>
        <taxon>Oomycota</taxon>
        <taxon>Peronosporomycetes</taxon>
        <taxon>Peronosporales</taxon>
        <taxon>Peronosporaceae</taxon>
        <taxon>Phytophthora</taxon>
    </lineage>
</organism>
<dbReference type="Proteomes" id="UP000704712">
    <property type="component" value="Unassembled WGS sequence"/>
</dbReference>
<evidence type="ECO:0000313" key="1">
    <source>
        <dbReference type="EMBL" id="KAF4136215.1"/>
    </source>
</evidence>
<proteinExistence type="predicted"/>
<sequence>MAASGNLKAVNYLYKNGHDDEEAVGKAFTEAAGSRNQPDVCTVSNAAAMILMCDNEEISDRSLIRAFKIPTNRNGEGDLEVLVQGKMCFLETHQPGIRGCCDESTDGTHLHDTRVTDRALSEAFEVAATRDDAALLGLLYDPQRVSNGVLLKAFNEVRTL</sequence>
<evidence type="ECO:0000313" key="2">
    <source>
        <dbReference type="Proteomes" id="UP000704712"/>
    </source>
</evidence>
<dbReference type="EMBL" id="JAACNO010001986">
    <property type="protein sequence ID" value="KAF4136215.1"/>
    <property type="molecule type" value="Genomic_DNA"/>
</dbReference>